<dbReference type="AlphaFoldDB" id="A0A1Z5K5Z0"/>
<dbReference type="PANTHER" id="PTHR17920:SF3">
    <property type="entry name" value="TRANSMEMBRANE AND COILED-COIL DOMAIN-CONTAINING PROTEIN 4"/>
    <property type="match status" value="1"/>
</dbReference>
<dbReference type="Proteomes" id="UP000198406">
    <property type="component" value="Unassembled WGS sequence"/>
</dbReference>
<keyword evidence="2 6" id="KW-0812">Transmembrane</keyword>
<accession>A0A1Z5K5Z0</accession>
<feature type="transmembrane region" description="Helical" evidence="6">
    <location>
        <begin position="250"/>
        <end position="278"/>
    </location>
</feature>
<evidence type="ECO:0000256" key="4">
    <source>
        <dbReference type="ARBA" id="ARBA00023136"/>
    </source>
</evidence>
<reference evidence="7 8" key="1">
    <citation type="journal article" date="2015" name="Plant Cell">
        <title>Oil accumulation by the oleaginous diatom Fistulifera solaris as revealed by the genome and transcriptome.</title>
        <authorList>
            <person name="Tanaka T."/>
            <person name="Maeda Y."/>
            <person name="Veluchamy A."/>
            <person name="Tanaka M."/>
            <person name="Abida H."/>
            <person name="Marechal E."/>
            <person name="Bowler C."/>
            <person name="Muto M."/>
            <person name="Sunaga Y."/>
            <person name="Tanaka M."/>
            <person name="Yoshino T."/>
            <person name="Taniguchi T."/>
            <person name="Fukuda Y."/>
            <person name="Nemoto M."/>
            <person name="Matsumoto M."/>
            <person name="Wong P.S."/>
            <person name="Aburatani S."/>
            <person name="Fujibuchi W."/>
        </authorList>
    </citation>
    <scope>NUCLEOTIDE SEQUENCE [LARGE SCALE GENOMIC DNA]</scope>
    <source>
        <strain evidence="7 8">JPCC DA0580</strain>
    </source>
</reference>
<dbReference type="PRINTS" id="PR01210">
    <property type="entry name" value="GGTRANSPTASE"/>
</dbReference>
<feature type="region of interest" description="Disordered" evidence="5">
    <location>
        <begin position="1"/>
        <end position="23"/>
    </location>
</feature>
<dbReference type="PANTHER" id="PTHR17920">
    <property type="entry name" value="TRANSMEMBRANE AND COILED-COIL DOMAIN-CONTAINING PROTEIN 4 TMCO4"/>
    <property type="match status" value="1"/>
</dbReference>
<comment type="caution">
    <text evidence="7">The sequence shown here is derived from an EMBL/GenBank/DDBJ whole genome shotgun (WGS) entry which is preliminary data.</text>
</comment>
<sequence length="750" mass="83070">MQGFLNRVKGGKPESSKESSSSAVLQWPEQERKLFFGCWATVLIAANPLYSLDCNKRRTTVLTSWLVASAKALSLDSALTEAYIPLLAADSIPPSDVKQQLAEFRAKMEPYRDALSQPLQQLCHMWIHLLVTVPAGYDARLRVAVKVFVVLLYLMEHSKGVEGLEEATNSFLALEQCIAHYLLLFLEQQQKKKQEMLQTAQKKDSSSKLMRQLKIGGAAVAAGGLFAITGGLAAPGIAAGIAVVAGGTAIGATAAALFASSLVVTALFGIGGGTLAAYKMQRRTGGLTEFEIQREAITSESHLSSVVAISGWLLEDSDVQRPWGVVPSNPPIRDRVQLLERFYSMYCPEQLPNVQQHLELYKDREGELWELLESTYERNPDAPFPRPGQSTRVKASREQEQMVRSTFAGLGLLTLNDSKKISADRQDAFLKPIAFPIPSTMPDENQDYKPPKHVSTAWDYHEVYGGLELFTIKFESKALKQLCDSAGRAVSTMIKMEGTKQALKYTVMATLMTAVALPSLLLKVANMIDEEWTVMCERADEAGVELARALLYHKGGNRPVTLVGYSFGARIIYACVRELVRYQKLWEEWQNKQVKTEQGEGTDDVKTRPESDDFASMRDPSSILEDVIFMGLPKAFRAHEWELFRGVVAGRLINCFSQKDMMLGLMFRYKRLNVEGVCGTGPVSSAGIEDIDVSDLVSGHSEYCFSIREILKRVRFGQPFQSASTKFSKVEDEILANAIDETHTLDEASG</sequence>
<keyword evidence="3 6" id="KW-1133">Transmembrane helix</keyword>
<dbReference type="OrthoDB" id="45919at2759"/>
<name>A0A1Z5K5Z0_FISSO</name>
<organism evidence="7 8">
    <name type="scientific">Fistulifera solaris</name>
    <name type="common">Oleaginous diatom</name>
    <dbReference type="NCBI Taxonomy" id="1519565"/>
    <lineage>
        <taxon>Eukaryota</taxon>
        <taxon>Sar</taxon>
        <taxon>Stramenopiles</taxon>
        <taxon>Ochrophyta</taxon>
        <taxon>Bacillariophyta</taxon>
        <taxon>Bacillariophyceae</taxon>
        <taxon>Bacillariophycidae</taxon>
        <taxon>Naviculales</taxon>
        <taxon>Naviculaceae</taxon>
        <taxon>Fistulifera</taxon>
    </lineage>
</organism>
<evidence type="ECO:0000256" key="2">
    <source>
        <dbReference type="ARBA" id="ARBA00022692"/>
    </source>
</evidence>
<feature type="transmembrane region" description="Helical" evidence="6">
    <location>
        <begin position="215"/>
        <end position="244"/>
    </location>
</feature>
<protein>
    <recommendedName>
        <fullName evidence="9">Transmembrane and coiled-coil domain-containing protein 4</fullName>
    </recommendedName>
</protein>
<dbReference type="EMBL" id="BDSP01000170">
    <property type="protein sequence ID" value="GAX21670.1"/>
    <property type="molecule type" value="Genomic_DNA"/>
</dbReference>
<keyword evidence="4 6" id="KW-0472">Membrane</keyword>
<proteinExistence type="predicted"/>
<evidence type="ECO:0000256" key="3">
    <source>
        <dbReference type="ARBA" id="ARBA00022989"/>
    </source>
</evidence>
<evidence type="ECO:0000256" key="6">
    <source>
        <dbReference type="SAM" id="Phobius"/>
    </source>
</evidence>
<keyword evidence="8" id="KW-1185">Reference proteome</keyword>
<evidence type="ECO:0008006" key="9">
    <source>
        <dbReference type="Google" id="ProtNLM"/>
    </source>
</evidence>
<dbReference type="GO" id="GO:0016020">
    <property type="term" value="C:membrane"/>
    <property type="evidence" value="ECO:0007669"/>
    <property type="project" value="UniProtKB-SubCell"/>
</dbReference>
<dbReference type="InParanoid" id="A0A1Z5K5Z0"/>
<evidence type="ECO:0000256" key="1">
    <source>
        <dbReference type="ARBA" id="ARBA00004141"/>
    </source>
</evidence>
<evidence type="ECO:0000313" key="8">
    <source>
        <dbReference type="Proteomes" id="UP000198406"/>
    </source>
</evidence>
<evidence type="ECO:0000256" key="5">
    <source>
        <dbReference type="SAM" id="MobiDB-lite"/>
    </source>
</evidence>
<dbReference type="InterPro" id="IPR007941">
    <property type="entry name" value="DUF726"/>
</dbReference>
<comment type="subcellular location">
    <subcellularLocation>
        <location evidence="1">Membrane</location>
        <topology evidence="1">Multi-pass membrane protein</topology>
    </subcellularLocation>
</comment>
<dbReference type="Pfam" id="PF05277">
    <property type="entry name" value="DUF726"/>
    <property type="match status" value="3"/>
</dbReference>
<gene>
    <name evidence="7" type="ORF">FisN_29Hh109</name>
</gene>
<evidence type="ECO:0000313" key="7">
    <source>
        <dbReference type="EMBL" id="GAX21670.1"/>
    </source>
</evidence>